<evidence type="ECO:0000313" key="5">
    <source>
        <dbReference type="Proteomes" id="UP001470230"/>
    </source>
</evidence>
<dbReference type="SMART" id="SM00365">
    <property type="entry name" value="LRR_SD22"/>
    <property type="match status" value="7"/>
</dbReference>
<dbReference type="PROSITE" id="PS51450">
    <property type="entry name" value="LRR"/>
    <property type="match status" value="4"/>
</dbReference>
<evidence type="ECO:0000256" key="3">
    <source>
        <dbReference type="SAM" id="MobiDB-lite"/>
    </source>
</evidence>
<keyword evidence="1" id="KW-0433">Leucine-rich repeat</keyword>
<feature type="compositionally biased region" description="Basic residues" evidence="3">
    <location>
        <begin position="1052"/>
        <end position="1061"/>
    </location>
</feature>
<reference evidence="4 5" key="1">
    <citation type="submission" date="2024-04" db="EMBL/GenBank/DDBJ databases">
        <title>Tritrichomonas musculus Genome.</title>
        <authorList>
            <person name="Alves-Ferreira E."/>
            <person name="Grigg M."/>
            <person name="Lorenzi H."/>
            <person name="Galac M."/>
        </authorList>
    </citation>
    <scope>NUCLEOTIDE SEQUENCE [LARGE SCALE GENOMIC DNA]</scope>
    <source>
        <strain evidence="4 5">EAF2021</strain>
    </source>
</reference>
<dbReference type="Proteomes" id="UP001470230">
    <property type="component" value="Unassembled WGS sequence"/>
</dbReference>
<evidence type="ECO:0000256" key="2">
    <source>
        <dbReference type="ARBA" id="ARBA00022737"/>
    </source>
</evidence>
<dbReference type="Pfam" id="PF14580">
    <property type="entry name" value="LRR_9"/>
    <property type="match status" value="1"/>
</dbReference>
<organism evidence="4 5">
    <name type="scientific">Tritrichomonas musculus</name>
    <dbReference type="NCBI Taxonomy" id="1915356"/>
    <lineage>
        <taxon>Eukaryota</taxon>
        <taxon>Metamonada</taxon>
        <taxon>Parabasalia</taxon>
        <taxon>Tritrichomonadida</taxon>
        <taxon>Tritrichomonadidae</taxon>
        <taxon>Tritrichomonas</taxon>
    </lineage>
</organism>
<comment type="caution">
    <text evidence="4">The sequence shown here is derived from an EMBL/GenBank/DDBJ whole genome shotgun (WGS) entry which is preliminary data.</text>
</comment>
<keyword evidence="5" id="KW-1185">Reference proteome</keyword>
<dbReference type="SMART" id="SM00369">
    <property type="entry name" value="LRR_TYP"/>
    <property type="match status" value="8"/>
</dbReference>
<protein>
    <recommendedName>
        <fullName evidence="6">Leucine Rich Repeat family protein</fullName>
    </recommendedName>
</protein>
<dbReference type="InterPro" id="IPR032675">
    <property type="entry name" value="LRR_dom_sf"/>
</dbReference>
<gene>
    <name evidence="4" type="ORF">M9Y10_045220</name>
</gene>
<evidence type="ECO:0008006" key="6">
    <source>
        <dbReference type="Google" id="ProtNLM"/>
    </source>
</evidence>
<accession>A0ABR2JUU3</accession>
<dbReference type="PANTHER" id="PTHR15454">
    <property type="entry name" value="NISCHARIN RELATED"/>
    <property type="match status" value="1"/>
</dbReference>
<evidence type="ECO:0000256" key="1">
    <source>
        <dbReference type="ARBA" id="ARBA00022614"/>
    </source>
</evidence>
<dbReference type="Gene3D" id="3.80.10.10">
    <property type="entry name" value="Ribonuclease Inhibitor"/>
    <property type="match status" value="5"/>
</dbReference>
<dbReference type="EMBL" id="JAPFFF010000009">
    <property type="protein sequence ID" value="KAK8882578.1"/>
    <property type="molecule type" value="Genomic_DNA"/>
</dbReference>
<evidence type="ECO:0000313" key="4">
    <source>
        <dbReference type="EMBL" id="KAK8882578.1"/>
    </source>
</evidence>
<proteinExistence type="predicted"/>
<dbReference type="SMART" id="SM00364">
    <property type="entry name" value="LRR_BAC"/>
    <property type="match status" value="6"/>
</dbReference>
<dbReference type="Pfam" id="PF13855">
    <property type="entry name" value="LRR_8"/>
    <property type="match status" value="1"/>
</dbReference>
<keyword evidence="2" id="KW-0677">Repeat</keyword>
<sequence>MEASLLRSILDDNLIDPNKFASDPSKFLKIECFLFNLPIHPKFNPFSNIEELRIIEQDVVDLNWLEDLPHLSTLIIFHTQLKDASGLKFSPLLKKLVLEKGKLTTFPDISFLKQLEHLSLSNNLLKEIPVFPKTNSLKTLDISACGLHQLSDTILNIPNLQTLLIGGNKFHDFSILDPLSKLEKLEELNIYDPNYGTNPICNLPNYNVISLSMLPQVTFLDTFKVTDKLRQEAVQKKADTKLYYIAKSASDMSDISTKYSELARNTSNQITKITIKPSISSKKDDFSKIYSILDEAEFISNTVSEFYRLSSMLSFDSGGSISFTQVDDFELPVSVKILSNAKLTAAWKIVHLPLLSLLEENHAKLEKTDYYIKLNKLEDSVQMLQEWTSTKKFDKSETFCVDDSLSFCLYCKHSLTGLVPEALLLFSIPYEEKLTEIENIIDSIETSKGYMNQKSSDTSLFAFKENFELSESLVSIHLIDCNIQTLQIFDGLMNLQTLLIPFNNIPTITDMPLLPKLEVIDVSFNKITEVQQLVISSAAVRSNIKEIYIYGNPICEPKSLRFLMNLYPNSEKVFKIRRKLLYIPPNCDDTEFLTSIDAHNSITVLDLRRLCISSLSALSQLPNLTTLFASGNDITTIDFQSNSLEYADFSENQISEYPKNESFPKLQTLLLNGNQLNCFAPLPTISALFVGNNQITDMPNPDDFPQLEVLFILGNPVAKSFPDSRFIFGLQTLKMLNGNIIPPTVRAKINRQFSGVLFAEDIPKLLQPKQTTLDLSNKEMRDVNALQSEYLSSLDLSCNLIASIDWSYNTFPRLQQLLLQNNMLQSLTFVSAVPSLRVINLSGNKLSDAHVEVLCQMKLPHLTSLSLASNTLKKGPYIARFQTLELLDLSHNFISTIDKGSFECGNLKVLNLSYNSLRKLDNVGTQSLLSLDVSHNRIPTVDEVSKLRVCQRILKFWFSDNPLSQRIAPRIRCLCLLQSLQEMDGKPVSESDLNQVRILLEQSGVSVQQQPLSGRSAGGGGNSSSMSGNTRVTQVVMQHGLPQLNPGPGQGSKRKTRFPRQ</sequence>
<dbReference type="SUPFAM" id="SSF52058">
    <property type="entry name" value="L domain-like"/>
    <property type="match status" value="2"/>
</dbReference>
<dbReference type="InterPro" id="IPR001611">
    <property type="entry name" value="Leu-rich_rpt"/>
</dbReference>
<name>A0ABR2JUU3_9EUKA</name>
<dbReference type="SUPFAM" id="SSF52047">
    <property type="entry name" value="RNI-like"/>
    <property type="match status" value="1"/>
</dbReference>
<feature type="region of interest" description="Disordered" evidence="3">
    <location>
        <begin position="1007"/>
        <end position="1061"/>
    </location>
</feature>
<dbReference type="InterPro" id="IPR003591">
    <property type="entry name" value="Leu-rich_rpt_typical-subtyp"/>
</dbReference>